<dbReference type="Proteomes" id="UP001152320">
    <property type="component" value="Chromosome 21"/>
</dbReference>
<dbReference type="AlphaFoldDB" id="A0A9Q1BE54"/>
<proteinExistence type="predicted"/>
<keyword evidence="2" id="KW-1185">Reference proteome</keyword>
<evidence type="ECO:0000313" key="2">
    <source>
        <dbReference type="Proteomes" id="UP001152320"/>
    </source>
</evidence>
<dbReference type="EMBL" id="JAIZAY010000021">
    <property type="protein sequence ID" value="KAJ8022113.1"/>
    <property type="molecule type" value="Genomic_DNA"/>
</dbReference>
<accession>A0A9Q1BE54</accession>
<protein>
    <submittedName>
        <fullName evidence="1">Uncharacterized protein</fullName>
    </submittedName>
</protein>
<organism evidence="1 2">
    <name type="scientific">Holothuria leucospilota</name>
    <name type="common">Black long sea cucumber</name>
    <name type="synonym">Mertensiothuria leucospilota</name>
    <dbReference type="NCBI Taxonomy" id="206669"/>
    <lineage>
        <taxon>Eukaryota</taxon>
        <taxon>Metazoa</taxon>
        <taxon>Echinodermata</taxon>
        <taxon>Eleutherozoa</taxon>
        <taxon>Echinozoa</taxon>
        <taxon>Holothuroidea</taxon>
        <taxon>Aspidochirotacea</taxon>
        <taxon>Aspidochirotida</taxon>
        <taxon>Holothuriidae</taxon>
        <taxon>Holothuria</taxon>
    </lineage>
</organism>
<reference evidence="1" key="1">
    <citation type="submission" date="2021-10" db="EMBL/GenBank/DDBJ databases">
        <title>Tropical sea cucumber genome reveals ecological adaptation and Cuvierian tubules defense mechanism.</title>
        <authorList>
            <person name="Chen T."/>
        </authorList>
    </citation>
    <scope>NUCLEOTIDE SEQUENCE</scope>
    <source>
        <strain evidence="1">Nanhai2018</strain>
        <tissue evidence="1">Muscle</tissue>
    </source>
</reference>
<dbReference type="OrthoDB" id="6430887at2759"/>
<evidence type="ECO:0000313" key="1">
    <source>
        <dbReference type="EMBL" id="KAJ8022113.1"/>
    </source>
</evidence>
<sequence length="74" mass="8775">MWSRAHMPVPAKHLHPLDYGWKETSSGQYIPNWYEGAPLPDTLFQEEKPDLDDVMDEQDLMQKLRYVMLTLIRT</sequence>
<gene>
    <name evidence="1" type="ORF">HOLleu_39518</name>
</gene>
<name>A0A9Q1BE54_HOLLE</name>
<comment type="caution">
    <text evidence="1">The sequence shown here is derived from an EMBL/GenBank/DDBJ whole genome shotgun (WGS) entry which is preliminary data.</text>
</comment>